<organism evidence="19 20">
    <name type="scientific">Chanos chanos</name>
    <name type="common">Milkfish</name>
    <name type="synonym">Mugil chanos</name>
    <dbReference type="NCBI Taxonomy" id="29144"/>
    <lineage>
        <taxon>Eukaryota</taxon>
        <taxon>Metazoa</taxon>
        <taxon>Chordata</taxon>
        <taxon>Craniata</taxon>
        <taxon>Vertebrata</taxon>
        <taxon>Euteleostomi</taxon>
        <taxon>Actinopterygii</taxon>
        <taxon>Neopterygii</taxon>
        <taxon>Teleostei</taxon>
        <taxon>Ostariophysi</taxon>
        <taxon>Gonorynchiformes</taxon>
        <taxon>Chanidae</taxon>
        <taxon>Chanos</taxon>
    </lineage>
</organism>
<evidence type="ECO:0000256" key="9">
    <source>
        <dbReference type="ARBA" id="ARBA00022737"/>
    </source>
</evidence>
<dbReference type="InterPro" id="IPR011706">
    <property type="entry name" value="Cu-oxidase_C"/>
</dbReference>
<gene>
    <name evidence="20" type="primary">LOC115814138</name>
</gene>
<keyword evidence="7" id="KW-0479">Metal-binding</keyword>
<sequence length="1053" mass="118577">MALLALVVLLALNTVECIKTTYFIGIREEDWDYAPSGKNIISGQNIADDEHSSVFLTSGPRHIGRVYRKAIYRQYTDSTYSTEIPKPAWLGFLGPVLRAEVGDVIVVHLKNFASRPYSLHPHGVFYEKDSEGAWYPDETSGKLKEDDHVQPGQTHTYTWRVTPEYAPAEGDANCLTWPYHSHVDAPKDIASGLIGALLTCKKGVLKDDVSRSDVDQDFILMFSVVDENLSWYLDENIKRFCTDPDGVNTEDEEFQESNLMHSINGYVYGNLPGLEVCKGSMVSWHLFGIGNEGDIHSAYFHGHTLLDRGHRTDVLSLFPGTSVTAEMIPRTIGKWLLSCQVNAHIQAGMQAFYQVSACDSKFKAAPTAPPGHERHYYIAAEEIMWDYAPLDMNTFTGQPLTTPDSDSEVFFSREDGRLGGIYQKVHYVRYTDSTFTTVESQEEHLGILGPVIRAETGDVVVVTFLNKAKYNYSIQPHGLHYEKAYEGAKYQDGSQKDGASVPPGERFIYRWKVTEGPSDSDPPCLSYLYYSASDPVPDTNSGLVGPLLVCKRGALDDSMKQKEVDRELFLLFSVIDENESWYLDDNIQKFGSDKSDKDSQDFQESNKMHAVNGYMYGNLPGLDSCEGDHVVWHTLGLGTEEDIHGVHFQGNTFKRDNTNQDTLSLFPHTSVTVTMTPDNDGPFEVSSLTSDHYRAGMRQHYTVKHCKGSQRSTATPSQPPVRYFLAAVEVEWDYATDRTWEVERYSASINDSYGSVFLTHSEDQIGSKYKKVVFREYTDDTFRTQKKHEEHLGILSPILRAEVGERIQVVFKNKATKPFSLYAHGVKTRGGHRSPAQPGSVRVYEWNVPERSGPGPSDPACITYAYYSTADFVKDLMSGLVGPLVVCRKGTLNDQRQRTDVQREFALLFMVFDENESWYLDDNIKTYLNKDPKHFDTEDSEFMESNLMHGINGKLYANLQGLVMNVGEKINWYLMGLGNEIHTVNFHGQSFIYKTDHSHIADVFSLVPGTFQTIEMTAGNPGTWLLQSYVFDHIHSGMETTFKILPVGGSQKP</sequence>
<dbReference type="Proteomes" id="UP000504632">
    <property type="component" value="Chromosome 6"/>
</dbReference>
<dbReference type="Gene3D" id="2.60.40.420">
    <property type="entry name" value="Cupredoxins - blue copper proteins"/>
    <property type="match status" value="3"/>
</dbReference>
<keyword evidence="11" id="KW-0560">Oxidoreductase</keyword>
<reference evidence="20" key="1">
    <citation type="submission" date="2025-08" db="UniProtKB">
        <authorList>
            <consortium name="RefSeq"/>
        </authorList>
    </citation>
    <scope>IDENTIFICATION</scope>
</reference>
<keyword evidence="6" id="KW-0812">Transmembrane</keyword>
<dbReference type="InterPro" id="IPR011707">
    <property type="entry name" value="Cu-oxidase-like_N"/>
</dbReference>
<evidence type="ECO:0000256" key="8">
    <source>
        <dbReference type="ARBA" id="ARBA00022729"/>
    </source>
</evidence>
<accession>A0A6J2VLF2</accession>
<evidence type="ECO:0000256" key="14">
    <source>
        <dbReference type="ARBA" id="ARBA00023157"/>
    </source>
</evidence>
<dbReference type="EC" id="1.16.3.1" evidence="4"/>
<evidence type="ECO:0000259" key="18">
    <source>
        <dbReference type="Pfam" id="PF07732"/>
    </source>
</evidence>
<keyword evidence="5" id="KW-0813">Transport</keyword>
<evidence type="ECO:0000256" key="16">
    <source>
        <dbReference type="SAM" id="SignalP"/>
    </source>
</evidence>
<evidence type="ECO:0000256" key="1">
    <source>
        <dbReference type="ARBA" id="ARBA00001935"/>
    </source>
</evidence>
<dbReference type="GO" id="GO:0006826">
    <property type="term" value="P:iron ion transport"/>
    <property type="evidence" value="ECO:0007669"/>
    <property type="project" value="TreeGrafter"/>
</dbReference>
<evidence type="ECO:0000313" key="20">
    <source>
        <dbReference type="RefSeq" id="XP_030632723.1"/>
    </source>
</evidence>
<dbReference type="Pfam" id="PF07732">
    <property type="entry name" value="Cu-oxidase_3"/>
    <property type="match status" value="3"/>
</dbReference>
<dbReference type="SUPFAM" id="SSF49503">
    <property type="entry name" value="Cupredoxins"/>
    <property type="match status" value="6"/>
</dbReference>
<dbReference type="GO" id="GO:0004322">
    <property type="term" value="F:ferroxidase activity"/>
    <property type="evidence" value="ECO:0007669"/>
    <property type="project" value="UniProtKB-EC"/>
</dbReference>
<keyword evidence="10" id="KW-1133">Transmembrane helix</keyword>
<dbReference type="CDD" id="cd04222">
    <property type="entry name" value="CuRO_1_ceruloplasmin"/>
    <property type="match status" value="1"/>
</dbReference>
<evidence type="ECO:0000256" key="11">
    <source>
        <dbReference type="ARBA" id="ARBA00023002"/>
    </source>
</evidence>
<feature type="domain" description="Plastocyanin-like" evidence="18">
    <location>
        <begin position="794"/>
        <end position="887"/>
    </location>
</feature>
<evidence type="ECO:0000256" key="6">
    <source>
        <dbReference type="ARBA" id="ARBA00022692"/>
    </source>
</evidence>
<evidence type="ECO:0000256" key="13">
    <source>
        <dbReference type="ARBA" id="ARBA00023136"/>
    </source>
</evidence>
<dbReference type="InterPro" id="IPR008972">
    <property type="entry name" value="Cupredoxin"/>
</dbReference>
<evidence type="ECO:0000256" key="12">
    <source>
        <dbReference type="ARBA" id="ARBA00023065"/>
    </source>
</evidence>
<keyword evidence="13" id="KW-0472">Membrane</keyword>
<dbReference type="InParanoid" id="A0A6J2VLF2"/>
<dbReference type="GO" id="GO:0005507">
    <property type="term" value="F:copper ion binding"/>
    <property type="evidence" value="ECO:0007669"/>
    <property type="project" value="InterPro"/>
</dbReference>
<evidence type="ECO:0000256" key="10">
    <source>
        <dbReference type="ARBA" id="ARBA00022989"/>
    </source>
</evidence>
<evidence type="ECO:0000256" key="2">
    <source>
        <dbReference type="ARBA" id="ARBA00004167"/>
    </source>
</evidence>
<evidence type="ECO:0000256" key="4">
    <source>
        <dbReference type="ARBA" id="ARBA00013107"/>
    </source>
</evidence>
<keyword evidence="14" id="KW-1015">Disulfide bond</keyword>
<dbReference type="GeneID" id="115814138"/>
<protein>
    <recommendedName>
        <fullName evidence="4">ferroxidase</fullName>
        <ecNumber evidence="4">1.16.3.1</ecNumber>
    </recommendedName>
</protein>
<evidence type="ECO:0000259" key="17">
    <source>
        <dbReference type="Pfam" id="PF07731"/>
    </source>
</evidence>
<feature type="domain" description="Plastocyanin-like" evidence="17">
    <location>
        <begin position="931"/>
        <end position="1044"/>
    </location>
</feature>
<dbReference type="FunFam" id="2.60.40.420:FF:000002">
    <property type="entry name" value="Hephaestin like 1"/>
    <property type="match status" value="2"/>
</dbReference>
<dbReference type="InterPro" id="IPR033138">
    <property type="entry name" value="Cu_oxidase_CS"/>
</dbReference>
<proteinExistence type="inferred from homology"/>
<feature type="domain" description="Plastocyanin-like" evidence="18">
    <location>
        <begin position="92"/>
        <end position="198"/>
    </location>
</feature>
<feature type="chain" id="PRO_5027018214" description="ferroxidase" evidence="16">
    <location>
        <begin position="18"/>
        <end position="1053"/>
    </location>
</feature>
<dbReference type="GO" id="GO:0005886">
    <property type="term" value="C:plasma membrane"/>
    <property type="evidence" value="ECO:0007669"/>
    <property type="project" value="TreeGrafter"/>
</dbReference>
<keyword evidence="8 16" id="KW-0732">Signal</keyword>
<evidence type="ECO:0000256" key="3">
    <source>
        <dbReference type="ARBA" id="ARBA00010609"/>
    </source>
</evidence>
<dbReference type="FunFam" id="2.60.40.420:FF:000009">
    <property type="entry name" value="Ceruloplasmin"/>
    <property type="match status" value="1"/>
</dbReference>
<evidence type="ECO:0000313" key="19">
    <source>
        <dbReference type="Proteomes" id="UP000504632"/>
    </source>
</evidence>
<evidence type="ECO:0000256" key="7">
    <source>
        <dbReference type="ARBA" id="ARBA00022723"/>
    </source>
</evidence>
<dbReference type="PANTHER" id="PTHR11709">
    <property type="entry name" value="MULTI-COPPER OXIDASE"/>
    <property type="match status" value="1"/>
</dbReference>
<evidence type="ECO:0000256" key="15">
    <source>
        <dbReference type="ARBA" id="ARBA00023180"/>
    </source>
</evidence>
<dbReference type="AlphaFoldDB" id="A0A6J2VLF2"/>
<dbReference type="PANTHER" id="PTHR11709:SF504">
    <property type="entry name" value="PLASTOCYANIN-LIKE DOMAIN-CONTAINING PROTEIN"/>
    <property type="match status" value="1"/>
</dbReference>
<name>A0A6J2VLF2_CHACN</name>
<comment type="cofactor">
    <cofactor evidence="1">
        <name>Cu cation</name>
        <dbReference type="ChEBI" id="CHEBI:23378"/>
    </cofactor>
</comment>
<dbReference type="RefSeq" id="XP_030632723.1">
    <property type="nucleotide sequence ID" value="XM_030776863.1"/>
</dbReference>
<evidence type="ECO:0000256" key="5">
    <source>
        <dbReference type="ARBA" id="ARBA00022448"/>
    </source>
</evidence>
<dbReference type="OrthoDB" id="2121828at2759"/>
<dbReference type="InterPro" id="IPR045087">
    <property type="entry name" value="Cu-oxidase_fam"/>
</dbReference>
<feature type="signal peptide" evidence="16">
    <location>
        <begin position="1"/>
        <end position="17"/>
    </location>
</feature>
<keyword evidence="9" id="KW-0677">Repeat</keyword>
<feature type="domain" description="Plastocyanin-like" evidence="18">
    <location>
        <begin position="447"/>
        <end position="550"/>
    </location>
</feature>
<comment type="similarity">
    <text evidence="3">Belongs to the multicopper oxidase family.</text>
</comment>
<keyword evidence="19" id="KW-1185">Reference proteome</keyword>
<keyword evidence="15" id="KW-0325">Glycoprotein</keyword>
<keyword evidence="12" id="KW-0406">Ion transport</keyword>
<dbReference type="Pfam" id="PF07731">
    <property type="entry name" value="Cu-oxidase_2"/>
    <property type="match status" value="1"/>
</dbReference>
<comment type="subcellular location">
    <subcellularLocation>
        <location evidence="2">Membrane</location>
        <topology evidence="2">Single-pass membrane protein</topology>
    </subcellularLocation>
</comment>
<dbReference type="PROSITE" id="PS00079">
    <property type="entry name" value="MULTICOPPER_OXIDASE1"/>
    <property type="match status" value="2"/>
</dbReference>